<sequence>MGGDLYITRTGAPWRDLPEKFDRWPRQFPRITDHSRAEYEHVIGNSSKKGQ</sequence>
<organism evidence="1 2">
    <name type="scientific">Palleronia caenipelagi</name>
    <dbReference type="NCBI Taxonomy" id="2489174"/>
    <lineage>
        <taxon>Bacteria</taxon>
        <taxon>Pseudomonadati</taxon>
        <taxon>Pseudomonadota</taxon>
        <taxon>Alphaproteobacteria</taxon>
        <taxon>Rhodobacterales</taxon>
        <taxon>Roseobacteraceae</taxon>
        <taxon>Palleronia</taxon>
    </lineage>
</organism>
<reference evidence="1 2" key="1">
    <citation type="submission" date="2019-06" db="EMBL/GenBank/DDBJ databases">
        <title>Paenimaribius caenipelagi gen. nov., sp. nov., isolated from a tidal flat.</title>
        <authorList>
            <person name="Yoon J.-H."/>
        </authorList>
    </citation>
    <scope>NUCLEOTIDE SEQUENCE [LARGE SCALE GENOMIC DNA]</scope>
    <source>
        <strain evidence="1 2">JBTF-M29</strain>
    </source>
</reference>
<protein>
    <submittedName>
        <fullName evidence="1">Transposase</fullName>
    </submittedName>
</protein>
<dbReference type="EMBL" id="VFSV01000057">
    <property type="protein sequence ID" value="TRD15038.1"/>
    <property type="molecule type" value="Genomic_DNA"/>
</dbReference>
<dbReference type="AlphaFoldDB" id="A0A547PLL9"/>
<name>A0A547PLL9_9RHOB</name>
<comment type="caution">
    <text evidence="1">The sequence shown here is derived from an EMBL/GenBank/DDBJ whole genome shotgun (WGS) entry which is preliminary data.</text>
</comment>
<proteinExistence type="predicted"/>
<evidence type="ECO:0000313" key="1">
    <source>
        <dbReference type="EMBL" id="TRD15038.1"/>
    </source>
</evidence>
<accession>A0A547PLL9</accession>
<dbReference type="Proteomes" id="UP000318590">
    <property type="component" value="Unassembled WGS sequence"/>
</dbReference>
<keyword evidence="2" id="KW-1185">Reference proteome</keyword>
<gene>
    <name evidence="1" type="ORF">FEV53_17860</name>
</gene>
<dbReference type="OrthoDB" id="32553at2"/>
<evidence type="ECO:0000313" key="2">
    <source>
        <dbReference type="Proteomes" id="UP000318590"/>
    </source>
</evidence>